<sequence>VRSLVNSGALVFYGSDWPSVVPDTNPWPGIEAMVTRKDPYERFEGDYWLEEAVDLATALRIFTINGATAGKQAAETGSLEVGKAADFIVLDRNPFTIAEDELSDVQAVYTYIDGVEVWAMNPRGVK</sequence>
<dbReference type="InterPro" id="IPR011059">
    <property type="entry name" value="Metal-dep_hydrolase_composite"/>
</dbReference>
<dbReference type="InterPro" id="IPR013108">
    <property type="entry name" value="Amidohydro_3"/>
</dbReference>
<reference evidence="2" key="1">
    <citation type="submission" date="2018-05" db="EMBL/GenBank/DDBJ databases">
        <authorList>
            <person name="Lanie J.A."/>
            <person name="Ng W.-L."/>
            <person name="Kazmierczak K.M."/>
            <person name="Andrzejewski T.M."/>
            <person name="Davidsen T.M."/>
            <person name="Wayne K.J."/>
            <person name="Tettelin H."/>
            <person name="Glass J.I."/>
            <person name="Rusch D."/>
            <person name="Podicherti R."/>
            <person name="Tsui H.-C.T."/>
            <person name="Winkler M.E."/>
        </authorList>
    </citation>
    <scope>NUCLEOTIDE SEQUENCE</scope>
</reference>
<organism evidence="2">
    <name type="scientific">marine metagenome</name>
    <dbReference type="NCBI Taxonomy" id="408172"/>
    <lineage>
        <taxon>unclassified sequences</taxon>
        <taxon>metagenomes</taxon>
        <taxon>ecological metagenomes</taxon>
    </lineage>
</organism>
<name>A0A382BBY3_9ZZZZ</name>
<dbReference type="InterPro" id="IPR032466">
    <property type="entry name" value="Metal_Hydrolase"/>
</dbReference>
<dbReference type="EMBL" id="UINC01028916">
    <property type="protein sequence ID" value="SVB10763.1"/>
    <property type="molecule type" value="Genomic_DNA"/>
</dbReference>
<feature type="domain" description="Amidohydrolase 3" evidence="1">
    <location>
        <begin position="1"/>
        <end position="117"/>
    </location>
</feature>
<dbReference type="Gene3D" id="2.30.40.10">
    <property type="entry name" value="Urease, subunit C, domain 1"/>
    <property type="match status" value="1"/>
</dbReference>
<dbReference type="PANTHER" id="PTHR22642:SF2">
    <property type="entry name" value="PROTEIN LONG AFTER FAR-RED 3"/>
    <property type="match status" value="1"/>
</dbReference>
<dbReference type="PANTHER" id="PTHR22642">
    <property type="entry name" value="IMIDAZOLONEPROPIONASE"/>
    <property type="match status" value="1"/>
</dbReference>
<dbReference type="AlphaFoldDB" id="A0A382BBY3"/>
<accession>A0A382BBY3</accession>
<dbReference type="Gene3D" id="3.20.20.140">
    <property type="entry name" value="Metal-dependent hydrolases"/>
    <property type="match status" value="1"/>
</dbReference>
<dbReference type="SUPFAM" id="SSF51556">
    <property type="entry name" value="Metallo-dependent hydrolases"/>
    <property type="match status" value="1"/>
</dbReference>
<proteinExistence type="predicted"/>
<dbReference type="SUPFAM" id="SSF51338">
    <property type="entry name" value="Composite domain of metallo-dependent hydrolases"/>
    <property type="match status" value="1"/>
</dbReference>
<protein>
    <recommendedName>
        <fullName evidence="1">Amidohydrolase 3 domain-containing protein</fullName>
    </recommendedName>
</protein>
<evidence type="ECO:0000259" key="1">
    <source>
        <dbReference type="Pfam" id="PF07969"/>
    </source>
</evidence>
<dbReference type="GO" id="GO:0016810">
    <property type="term" value="F:hydrolase activity, acting on carbon-nitrogen (but not peptide) bonds"/>
    <property type="evidence" value="ECO:0007669"/>
    <property type="project" value="InterPro"/>
</dbReference>
<dbReference type="Pfam" id="PF07969">
    <property type="entry name" value="Amidohydro_3"/>
    <property type="match status" value="1"/>
</dbReference>
<evidence type="ECO:0000313" key="2">
    <source>
        <dbReference type="EMBL" id="SVB10763.1"/>
    </source>
</evidence>
<feature type="non-terminal residue" evidence="2">
    <location>
        <position position="1"/>
    </location>
</feature>
<gene>
    <name evidence="2" type="ORF">METZ01_LOCUS163617</name>
</gene>